<dbReference type="InterPro" id="IPR029058">
    <property type="entry name" value="AB_hydrolase_fold"/>
</dbReference>
<dbReference type="SUPFAM" id="SSF53474">
    <property type="entry name" value="alpha/beta-Hydrolases"/>
    <property type="match status" value="1"/>
</dbReference>
<dbReference type="EMBL" id="AUZZ01009397">
    <property type="protein sequence ID" value="EQD33727.1"/>
    <property type="molecule type" value="Genomic_DNA"/>
</dbReference>
<gene>
    <name evidence="1" type="ORF">B2A_13007</name>
</gene>
<keyword evidence="1" id="KW-0645">Protease</keyword>
<comment type="caution">
    <text evidence="1">The sequence shown here is derived from an EMBL/GenBank/DDBJ whole genome shotgun (WGS) entry which is preliminary data.</text>
</comment>
<evidence type="ECO:0000313" key="1">
    <source>
        <dbReference type="EMBL" id="EQD33727.1"/>
    </source>
</evidence>
<feature type="non-terminal residue" evidence="1">
    <location>
        <position position="1"/>
    </location>
</feature>
<reference evidence="1" key="2">
    <citation type="journal article" date="2014" name="ISME J.">
        <title>Microbial stratification in low pH oxic and suboxic macroscopic growths along an acid mine drainage.</title>
        <authorList>
            <person name="Mendez-Garcia C."/>
            <person name="Mesa V."/>
            <person name="Sprenger R.R."/>
            <person name="Richter M."/>
            <person name="Diez M.S."/>
            <person name="Solano J."/>
            <person name="Bargiela R."/>
            <person name="Golyshina O.V."/>
            <person name="Manteca A."/>
            <person name="Ramos J.L."/>
            <person name="Gallego J.R."/>
            <person name="Llorente I."/>
            <person name="Martins Dos Santos V.A."/>
            <person name="Jensen O.N."/>
            <person name="Pelaez A.I."/>
            <person name="Sanchez J."/>
            <person name="Ferrer M."/>
        </authorList>
    </citation>
    <scope>NUCLEOTIDE SEQUENCE</scope>
</reference>
<sequence>ITAIGPAYVSATLQYLRNTLRFGRGHRYKFLPATVGNDWNYLHTLPGQGQPAFTATNVMPDLAAAMSLNPDLKIMFNAGYFDLATPYFAQTYQMHQLPMRRALERNIEFHYYHSGHMIYVAPSALVQLHANIVRFIRATEGTNHQDGADAHRADEK</sequence>
<dbReference type="GO" id="GO:0004180">
    <property type="term" value="F:carboxypeptidase activity"/>
    <property type="evidence" value="ECO:0007669"/>
    <property type="project" value="UniProtKB-KW"/>
</dbReference>
<accession>T0YPP4</accession>
<keyword evidence="1" id="KW-0378">Hydrolase</keyword>
<keyword evidence="1" id="KW-0121">Carboxypeptidase</keyword>
<reference evidence="1" key="1">
    <citation type="submission" date="2013-08" db="EMBL/GenBank/DDBJ databases">
        <authorList>
            <person name="Mendez C."/>
            <person name="Richter M."/>
            <person name="Ferrer M."/>
            <person name="Sanchez J."/>
        </authorList>
    </citation>
    <scope>NUCLEOTIDE SEQUENCE</scope>
</reference>
<dbReference type="AlphaFoldDB" id="T0YPP4"/>
<proteinExistence type="predicted"/>
<protein>
    <submittedName>
        <fullName evidence="1">Serine carboxypeptidase family protein</fullName>
    </submittedName>
</protein>
<organism evidence="1">
    <name type="scientific">mine drainage metagenome</name>
    <dbReference type="NCBI Taxonomy" id="410659"/>
    <lineage>
        <taxon>unclassified sequences</taxon>
        <taxon>metagenomes</taxon>
        <taxon>ecological metagenomes</taxon>
    </lineage>
</organism>
<name>T0YPP4_9ZZZZ</name>